<evidence type="ECO:0000259" key="1">
    <source>
        <dbReference type="Pfam" id="PF12146"/>
    </source>
</evidence>
<gene>
    <name evidence="2" type="ORF">ABCR88_14710</name>
</gene>
<sequence length="172" mass="18259">MSKKKITFQNPQGMSLSGLLETPESPKAYALFAHCFTCGKDIKAAARIAKALVNNNIAVLRFDFTGLGSSEGDFSNSNFSSNVADLVAASEYLREMYQAPSILIGHSLGGAAVIAAAKHIPEAKGVVTIGAPAEAAHVMKQFRGHVEAIRDIGEYNVMLAGREFTIKKTVSG</sequence>
<dbReference type="PANTHER" id="PTHR42886:SF29">
    <property type="entry name" value="PUMMELIG, ISOFORM A"/>
    <property type="match status" value="1"/>
</dbReference>
<name>A0AAU7X2Y3_9PSED</name>
<dbReference type="AlphaFoldDB" id="A0AAU7X2Y3"/>
<protein>
    <submittedName>
        <fullName evidence="2">Alpha/beta fold hydrolase</fullName>
    </submittedName>
</protein>
<evidence type="ECO:0000313" key="2">
    <source>
        <dbReference type="EMBL" id="XBY27023.1"/>
    </source>
</evidence>
<dbReference type="Gene3D" id="3.40.50.1820">
    <property type="entry name" value="alpha/beta hydrolase"/>
    <property type="match status" value="1"/>
</dbReference>
<accession>A0AAU7X2Y3</accession>
<dbReference type="PANTHER" id="PTHR42886">
    <property type="entry name" value="RE40534P-RELATED"/>
    <property type="match status" value="1"/>
</dbReference>
<reference evidence="2" key="1">
    <citation type="submission" date="2024-06" db="EMBL/GenBank/DDBJ databases">
        <authorList>
            <person name="Wu L."/>
        </authorList>
    </citation>
    <scope>NUCLEOTIDE SEQUENCE</scope>
    <source>
        <strain evidence="2">W17</strain>
    </source>
</reference>
<keyword evidence="2" id="KW-0378">Hydrolase</keyword>
<dbReference type="InterPro" id="IPR029058">
    <property type="entry name" value="AB_hydrolase_fold"/>
</dbReference>
<dbReference type="InterPro" id="IPR022742">
    <property type="entry name" value="Hydrolase_4"/>
</dbReference>
<dbReference type="SUPFAM" id="SSF53474">
    <property type="entry name" value="alpha/beta-Hydrolases"/>
    <property type="match status" value="1"/>
</dbReference>
<feature type="domain" description="Serine aminopeptidase S33" evidence="1">
    <location>
        <begin position="39"/>
        <end position="136"/>
    </location>
</feature>
<dbReference type="GO" id="GO:0016787">
    <property type="term" value="F:hydrolase activity"/>
    <property type="evidence" value="ECO:0007669"/>
    <property type="project" value="UniProtKB-KW"/>
</dbReference>
<dbReference type="RefSeq" id="WP_350404767.1">
    <property type="nucleotide sequence ID" value="NZ_CP158490.1"/>
</dbReference>
<organism evidence="2">
    <name type="scientific">Pseudomonas sp. W17</name>
    <dbReference type="NCBI Taxonomy" id="3144407"/>
    <lineage>
        <taxon>Bacteria</taxon>
        <taxon>Pseudomonadati</taxon>
        <taxon>Pseudomonadota</taxon>
        <taxon>Gammaproteobacteria</taxon>
        <taxon>Pseudomonadales</taxon>
        <taxon>Pseudomonadaceae</taxon>
        <taxon>Pseudomonas</taxon>
    </lineage>
</organism>
<proteinExistence type="predicted"/>
<dbReference type="Pfam" id="PF12146">
    <property type="entry name" value="Hydrolase_4"/>
    <property type="match status" value="1"/>
</dbReference>
<dbReference type="EMBL" id="CP158490">
    <property type="protein sequence ID" value="XBY27023.1"/>
    <property type="molecule type" value="Genomic_DNA"/>
</dbReference>